<dbReference type="InterPro" id="IPR041364">
    <property type="entry name" value="Rbx-bd"/>
</dbReference>
<evidence type="ECO:0000256" key="6">
    <source>
        <dbReference type="ARBA" id="ARBA00023002"/>
    </source>
</evidence>
<evidence type="ECO:0000313" key="10">
    <source>
        <dbReference type="EMBL" id="VAW81304.1"/>
    </source>
</evidence>
<dbReference type="PANTHER" id="PTHR43429">
    <property type="entry name" value="PYRIDINE NUCLEOTIDE-DISULFIDE OXIDOREDUCTASE DOMAIN-CONTAINING"/>
    <property type="match status" value="1"/>
</dbReference>
<dbReference type="GO" id="GO:0005737">
    <property type="term" value="C:cytoplasm"/>
    <property type="evidence" value="ECO:0007669"/>
    <property type="project" value="UniProtKB-SubCell"/>
</dbReference>
<dbReference type="InterPro" id="IPR050260">
    <property type="entry name" value="FAD-bd_OxRdtase"/>
</dbReference>
<name>A0A3B0ZJ29_9ZZZZ</name>
<evidence type="ECO:0000256" key="7">
    <source>
        <dbReference type="ARBA" id="ARBA00023027"/>
    </source>
</evidence>
<evidence type="ECO:0000256" key="2">
    <source>
        <dbReference type="ARBA" id="ARBA00004496"/>
    </source>
</evidence>
<sequence length="385" mass="41353">MSDLMIIGTGIAGYSVAREYHKLKKSSKITLLTLDDGNSYSKPMLSNALAKGKSSLDLVIADNQRMGRTLDAIIKSLVEVSSINIDEKTVSYAATSLPYKQLVIATGAAPIKLKINGKAADRVLSVNDLRAYGRFRKALENNKHITLIGAGLIGCEFANDLIIGGFTVEVLDLAEQPLSLLLPKKSADFFRKSLENVGIKFHFGSSLDSLEPEDYDSEEGSMQALLDNGKRFSTDVVLSAVGLRPRIELASEAGIDTNRGIIVDQLMRTSNPNIYSLGDCCEVEGHVLPYIMPVMQASKALASTLAGEPVEVSYPAMPVVVKTPACATVVCPPPKGVEGEWQEVATDTGVTAQFFDLEKKLRGFALVGDAVAAKAELTAKLPILF</sequence>
<evidence type="ECO:0000256" key="1">
    <source>
        <dbReference type="ARBA" id="ARBA00001974"/>
    </source>
</evidence>
<feature type="domain" description="FAD/NAD(P)-binding" evidence="8">
    <location>
        <begin position="3"/>
        <end position="288"/>
    </location>
</feature>
<gene>
    <name evidence="10" type="ORF">MNBD_GAMMA12-1508</name>
</gene>
<dbReference type="Pfam" id="PF07992">
    <property type="entry name" value="Pyr_redox_2"/>
    <property type="match status" value="1"/>
</dbReference>
<dbReference type="PANTHER" id="PTHR43429:SF3">
    <property type="entry name" value="NITRITE REDUCTASE [NAD(P)H]"/>
    <property type="match status" value="1"/>
</dbReference>
<dbReference type="InterPro" id="IPR023753">
    <property type="entry name" value="FAD/NAD-binding_dom"/>
</dbReference>
<dbReference type="Gene3D" id="3.50.50.60">
    <property type="entry name" value="FAD/NAD(P)-binding domain"/>
    <property type="match status" value="2"/>
</dbReference>
<dbReference type="EC" id="1.18.1.1" evidence="10"/>
<proteinExistence type="predicted"/>
<reference evidence="10" key="1">
    <citation type="submission" date="2018-06" db="EMBL/GenBank/DDBJ databases">
        <authorList>
            <person name="Zhirakovskaya E."/>
        </authorList>
    </citation>
    <scope>NUCLEOTIDE SEQUENCE</scope>
</reference>
<keyword evidence="6 10" id="KW-0560">Oxidoreductase</keyword>
<keyword evidence="4" id="KW-0285">Flavoprotein</keyword>
<evidence type="ECO:0000256" key="4">
    <source>
        <dbReference type="ARBA" id="ARBA00022630"/>
    </source>
</evidence>
<evidence type="ECO:0000256" key="3">
    <source>
        <dbReference type="ARBA" id="ARBA00022490"/>
    </source>
</evidence>
<feature type="domain" description="Rubredoxin binding" evidence="9">
    <location>
        <begin position="311"/>
        <end position="381"/>
    </location>
</feature>
<dbReference type="EMBL" id="UOFL01000216">
    <property type="protein sequence ID" value="VAW81304.1"/>
    <property type="molecule type" value="Genomic_DNA"/>
</dbReference>
<dbReference type="SUPFAM" id="SSF51905">
    <property type="entry name" value="FAD/NAD(P)-binding domain"/>
    <property type="match status" value="1"/>
</dbReference>
<organism evidence="10">
    <name type="scientific">hydrothermal vent metagenome</name>
    <dbReference type="NCBI Taxonomy" id="652676"/>
    <lineage>
        <taxon>unclassified sequences</taxon>
        <taxon>metagenomes</taxon>
        <taxon>ecological metagenomes</taxon>
    </lineage>
</organism>
<dbReference type="PRINTS" id="PR00368">
    <property type="entry name" value="FADPNR"/>
</dbReference>
<evidence type="ECO:0000256" key="5">
    <source>
        <dbReference type="ARBA" id="ARBA00022827"/>
    </source>
</evidence>
<protein>
    <submittedName>
        <fullName evidence="10">Rubredoxin-NAD(+) reductase</fullName>
        <ecNumber evidence="10">1.18.1.1</ecNumber>
    </submittedName>
</protein>
<dbReference type="GO" id="GO:0015044">
    <property type="term" value="F:rubredoxin-NAD+ reductase activity"/>
    <property type="evidence" value="ECO:0007669"/>
    <property type="project" value="UniProtKB-EC"/>
</dbReference>
<dbReference type="PRINTS" id="PR00411">
    <property type="entry name" value="PNDRDTASEI"/>
</dbReference>
<comment type="subcellular location">
    <subcellularLocation>
        <location evidence="2">Cytoplasm</location>
    </subcellularLocation>
</comment>
<comment type="cofactor">
    <cofactor evidence="1">
        <name>FAD</name>
        <dbReference type="ChEBI" id="CHEBI:57692"/>
    </cofactor>
</comment>
<keyword evidence="5" id="KW-0274">FAD</keyword>
<keyword evidence="7" id="KW-0520">NAD</keyword>
<accession>A0A3B0ZJ29</accession>
<keyword evidence="3" id="KW-0963">Cytoplasm</keyword>
<dbReference type="InterPro" id="IPR036188">
    <property type="entry name" value="FAD/NAD-bd_sf"/>
</dbReference>
<evidence type="ECO:0000259" key="8">
    <source>
        <dbReference type="Pfam" id="PF07992"/>
    </source>
</evidence>
<dbReference type="Gene3D" id="3.30.390.120">
    <property type="match status" value="1"/>
</dbReference>
<evidence type="ECO:0000259" key="9">
    <source>
        <dbReference type="Pfam" id="PF18113"/>
    </source>
</evidence>
<dbReference type="AlphaFoldDB" id="A0A3B0ZJ29"/>
<dbReference type="Pfam" id="PF18113">
    <property type="entry name" value="Rbx_binding"/>
    <property type="match status" value="1"/>
</dbReference>